<evidence type="ECO:0000256" key="1">
    <source>
        <dbReference type="ARBA" id="ARBA00006581"/>
    </source>
</evidence>
<name>A0A6M6E506_PRIMG</name>
<dbReference type="GO" id="GO:0000287">
    <property type="term" value="F:magnesium ion binding"/>
    <property type="evidence" value="ECO:0007669"/>
    <property type="project" value="InterPro"/>
</dbReference>
<comment type="similarity">
    <text evidence="1">Belongs to the dUTPase family.</text>
</comment>
<accession>A0A6M6E506</accession>
<gene>
    <name evidence="6" type="ORF">FDZ14_31645</name>
</gene>
<protein>
    <recommendedName>
        <fullName evidence="2">dUTP diphosphatase</fullName>
        <ecNumber evidence="2">3.6.1.23</ecNumber>
    </recommendedName>
</protein>
<dbReference type="SUPFAM" id="SSF51283">
    <property type="entry name" value="dUTPase-like"/>
    <property type="match status" value="2"/>
</dbReference>
<feature type="domain" description="dUTPase-like" evidence="5">
    <location>
        <begin position="17"/>
        <end position="135"/>
    </location>
</feature>
<dbReference type="RefSeq" id="WP_171778641.1">
    <property type="nucleotide sequence ID" value="NZ_CP045273.1"/>
</dbReference>
<evidence type="ECO:0000256" key="3">
    <source>
        <dbReference type="ARBA" id="ARBA00023080"/>
    </source>
</evidence>
<organism evidence="6 7">
    <name type="scientific">Priestia megaterium</name>
    <name type="common">Bacillus megaterium</name>
    <dbReference type="NCBI Taxonomy" id="1404"/>
    <lineage>
        <taxon>Bacteria</taxon>
        <taxon>Bacillati</taxon>
        <taxon>Bacillota</taxon>
        <taxon>Bacilli</taxon>
        <taxon>Bacillales</taxon>
        <taxon>Bacillaceae</taxon>
        <taxon>Priestia</taxon>
    </lineage>
</organism>
<sequence length="278" mass="31814">MKNIVKNLDLSVKNKDTKVPMRSTDGSAGFDVFSNRKLILPSKTVVSIKLPFNFIGELEEGLEIRLFARSSFGIKKKFRLVHKYNKNIDYLTLNVKDKNHVINVINDGEKDLIINSGEHFAQFIFCEKNPQPEEMKLLPVPTDEMEKHKILKSSIEETKPYFFEYTLEEDLVFAPGEQKVYATGYRSLINENTWTAVKIHNDVKGKLILANQTGVIDRDYAFTGNYGHCFVALVNLTNKELKISKGTKLMTWSTEKYYVFENEVKSNKKRLGGIGSTN</sequence>
<dbReference type="PANTHER" id="PTHR11241:SF0">
    <property type="entry name" value="DEOXYURIDINE 5'-TRIPHOSPHATE NUCLEOTIDOHYDROLASE"/>
    <property type="match status" value="1"/>
</dbReference>
<evidence type="ECO:0000313" key="7">
    <source>
        <dbReference type="Proteomes" id="UP000501076"/>
    </source>
</evidence>
<dbReference type="GO" id="GO:0046081">
    <property type="term" value="P:dUTP catabolic process"/>
    <property type="evidence" value="ECO:0007669"/>
    <property type="project" value="InterPro"/>
</dbReference>
<evidence type="ECO:0000256" key="4">
    <source>
        <dbReference type="ARBA" id="ARBA00047686"/>
    </source>
</evidence>
<dbReference type="EC" id="3.6.1.23" evidence="2"/>
<dbReference type="Proteomes" id="UP000501076">
    <property type="component" value="Plasmid pFDU301A"/>
</dbReference>
<evidence type="ECO:0000259" key="5">
    <source>
        <dbReference type="Pfam" id="PF00692"/>
    </source>
</evidence>
<dbReference type="InterPro" id="IPR029054">
    <property type="entry name" value="dUTPase-like"/>
</dbReference>
<dbReference type="InterPro" id="IPR008181">
    <property type="entry name" value="dUTPase"/>
</dbReference>
<evidence type="ECO:0000313" key="6">
    <source>
        <dbReference type="EMBL" id="QJX80646.1"/>
    </source>
</evidence>
<dbReference type="PANTHER" id="PTHR11241">
    <property type="entry name" value="DEOXYURIDINE 5'-TRIPHOSPHATE NUCLEOTIDOHYDROLASE"/>
    <property type="match status" value="1"/>
</dbReference>
<evidence type="ECO:0000256" key="2">
    <source>
        <dbReference type="ARBA" id="ARBA00012379"/>
    </source>
</evidence>
<comment type="catalytic activity">
    <reaction evidence="4">
        <text>dUTP + H2O = dUMP + diphosphate + H(+)</text>
        <dbReference type="Rhea" id="RHEA:10248"/>
        <dbReference type="ChEBI" id="CHEBI:15377"/>
        <dbReference type="ChEBI" id="CHEBI:15378"/>
        <dbReference type="ChEBI" id="CHEBI:33019"/>
        <dbReference type="ChEBI" id="CHEBI:61555"/>
        <dbReference type="ChEBI" id="CHEBI:246422"/>
        <dbReference type="EC" id="3.6.1.23"/>
    </reaction>
</comment>
<proteinExistence type="inferred from homology"/>
<dbReference type="GO" id="GO:0004170">
    <property type="term" value="F:dUTP diphosphatase activity"/>
    <property type="evidence" value="ECO:0007669"/>
    <property type="project" value="UniProtKB-EC"/>
</dbReference>
<dbReference type="GO" id="GO:0006226">
    <property type="term" value="P:dUMP biosynthetic process"/>
    <property type="evidence" value="ECO:0007669"/>
    <property type="project" value="InterPro"/>
</dbReference>
<dbReference type="InterPro" id="IPR036157">
    <property type="entry name" value="dUTPase-like_sf"/>
</dbReference>
<dbReference type="Gene3D" id="2.70.40.10">
    <property type="match status" value="2"/>
</dbReference>
<dbReference type="EMBL" id="CP045273">
    <property type="protein sequence ID" value="QJX80646.1"/>
    <property type="molecule type" value="Genomic_DNA"/>
</dbReference>
<keyword evidence="6" id="KW-0614">Plasmid</keyword>
<dbReference type="Pfam" id="PF00692">
    <property type="entry name" value="dUTPase"/>
    <property type="match status" value="1"/>
</dbReference>
<reference evidence="6 7" key="1">
    <citation type="submission" date="2019-10" db="EMBL/GenBank/DDBJ databases">
        <title>Complete genome sequences for adaption low water activity.</title>
        <authorList>
            <person name="Zhao L."/>
            <person name="Zhong J."/>
        </authorList>
    </citation>
    <scope>NUCLEOTIDE SEQUENCE [LARGE SCALE GENOMIC DNA]</scope>
    <source>
        <strain evidence="6 7">FDU301</strain>
        <plasmid evidence="7">pfdu301a</plasmid>
    </source>
</reference>
<dbReference type="AlphaFoldDB" id="A0A6M6E506"/>
<geneLocation type="plasmid" evidence="7">
    <name>pfdu301a</name>
</geneLocation>
<keyword evidence="3" id="KW-0546">Nucleotide metabolism</keyword>